<organism evidence="3 4">
    <name type="scientific">Cyphellophora attinorum</name>
    <dbReference type="NCBI Taxonomy" id="1664694"/>
    <lineage>
        <taxon>Eukaryota</taxon>
        <taxon>Fungi</taxon>
        <taxon>Dikarya</taxon>
        <taxon>Ascomycota</taxon>
        <taxon>Pezizomycotina</taxon>
        <taxon>Eurotiomycetes</taxon>
        <taxon>Chaetothyriomycetidae</taxon>
        <taxon>Chaetothyriales</taxon>
        <taxon>Cyphellophoraceae</taxon>
        <taxon>Cyphellophora</taxon>
    </lineage>
</organism>
<accession>A0A0N1NYB7</accession>
<feature type="compositionally biased region" description="Low complexity" evidence="1">
    <location>
        <begin position="374"/>
        <end position="385"/>
    </location>
</feature>
<feature type="region of interest" description="Disordered" evidence="1">
    <location>
        <begin position="374"/>
        <end position="393"/>
    </location>
</feature>
<reference evidence="3 4" key="1">
    <citation type="submission" date="2015-06" db="EMBL/GenBank/DDBJ databases">
        <title>Draft genome of the ant-associated black yeast Phialophora attae CBS 131958.</title>
        <authorList>
            <person name="Moreno L.F."/>
            <person name="Stielow B.J."/>
            <person name="de Hoog S."/>
            <person name="Vicente V.A."/>
            <person name="Weiss V.A."/>
            <person name="de Vries M."/>
            <person name="Cruz L.M."/>
            <person name="Souza E.M."/>
        </authorList>
    </citation>
    <scope>NUCLEOTIDE SEQUENCE [LARGE SCALE GENOMIC DNA]</scope>
    <source>
        <strain evidence="3 4">CBS 131958</strain>
    </source>
</reference>
<evidence type="ECO:0000313" key="3">
    <source>
        <dbReference type="EMBL" id="KPI36886.1"/>
    </source>
</evidence>
<dbReference type="InterPro" id="IPR053858">
    <property type="entry name" value="Arb2_dom"/>
</dbReference>
<sequence>MFRRKTSSLPEDIVFPGTLAELGYFVNDKDQIRQIKNPEQRYNPKTNRSERVNMMYRDAMNSCVADIVSKRLNHLGFETLRLPLGAGPTDNHVPIYLSPGVKHKKRVIVYFPERQIDPIIQSFRVTGENDIATGSVLKIVDGIMNGPAATTDKGAPGFIITNPSQLFWYRGEQRPVTWYRWLNLPMPTAVSPAYRVDPEKNLIPGNANSKEHVEYIFEEVLAGSTVDADAKLDIIAMDWLGKEVLSILLRIVSPLRIKSTAKADVSGPNWSQRVSSICFCSPQHRIVDLLEHEAPTDLIEFLSKKCRAYFVSNEKQGTVVEGRPEFGCNCYASGDQTYKHQVLIRAWPAILDHFNAVHTLEDFEEVERFAPLELEGNGTQNGQENGYEDHSEA</sequence>
<proteinExistence type="predicted"/>
<comment type="caution">
    <text evidence="3">The sequence shown here is derived from an EMBL/GenBank/DDBJ whole genome shotgun (WGS) entry which is preliminary data.</text>
</comment>
<dbReference type="STRING" id="1664694.A0A0N1NYB7"/>
<dbReference type="Proteomes" id="UP000038010">
    <property type="component" value="Unassembled WGS sequence"/>
</dbReference>
<protein>
    <recommendedName>
        <fullName evidence="2">Arb2 domain-containing protein</fullName>
    </recommendedName>
</protein>
<keyword evidence="4" id="KW-1185">Reference proteome</keyword>
<dbReference type="PANTHER" id="PTHR21357:SF4">
    <property type="entry name" value="FAM172 FAMILY PROTEIN HOMOLOG CG10038"/>
    <property type="match status" value="1"/>
</dbReference>
<dbReference type="EMBL" id="LFJN01000028">
    <property type="protein sequence ID" value="KPI36886.1"/>
    <property type="molecule type" value="Genomic_DNA"/>
</dbReference>
<gene>
    <name evidence="3" type="ORF">AB675_11827</name>
</gene>
<dbReference type="Pfam" id="PF22749">
    <property type="entry name" value="Arb2"/>
    <property type="match status" value="1"/>
</dbReference>
<dbReference type="VEuPathDB" id="FungiDB:AB675_11827"/>
<dbReference type="GO" id="GO:0005634">
    <property type="term" value="C:nucleus"/>
    <property type="evidence" value="ECO:0007669"/>
    <property type="project" value="TreeGrafter"/>
</dbReference>
<evidence type="ECO:0000313" key="4">
    <source>
        <dbReference type="Proteomes" id="UP000038010"/>
    </source>
</evidence>
<dbReference type="GO" id="GO:0031048">
    <property type="term" value="P:regulatory ncRNA-mediated heterochromatin formation"/>
    <property type="evidence" value="ECO:0007669"/>
    <property type="project" value="TreeGrafter"/>
</dbReference>
<name>A0A0N1NYB7_9EURO</name>
<evidence type="ECO:0000259" key="2">
    <source>
        <dbReference type="Pfam" id="PF22749"/>
    </source>
</evidence>
<dbReference type="GeneID" id="28732587"/>
<dbReference type="OrthoDB" id="421951at2759"/>
<dbReference type="AlphaFoldDB" id="A0A0N1NYB7"/>
<feature type="domain" description="Arb2" evidence="2">
    <location>
        <begin position="15"/>
        <end position="315"/>
    </location>
</feature>
<dbReference type="GO" id="GO:0035197">
    <property type="term" value="F:siRNA binding"/>
    <property type="evidence" value="ECO:0007669"/>
    <property type="project" value="TreeGrafter"/>
</dbReference>
<dbReference type="InterPro" id="IPR048263">
    <property type="entry name" value="Arb2"/>
</dbReference>
<dbReference type="RefSeq" id="XP_017996849.1">
    <property type="nucleotide sequence ID" value="XM_018140706.1"/>
</dbReference>
<dbReference type="PANTHER" id="PTHR21357">
    <property type="entry name" value="FAM172 FAMILY PROTEIN HOMOLOG CG10038"/>
    <property type="match status" value="1"/>
</dbReference>
<evidence type="ECO:0000256" key="1">
    <source>
        <dbReference type="SAM" id="MobiDB-lite"/>
    </source>
</evidence>